<evidence type="ECO:0000313" key="7">
    <source>
        <dbReference type="Proteomes" id="UP000007435"/>
    </source>
</evidence>
<dbReference type="Pfam" id="PF25601">
    <property type="entry name" value="AAA_lid_14"/>
    <property type="match status" value="1"/>
</dbReference>
<accession>E4RTL3</accession>
<dbReference type="PANTHER" id="PTHR32071">
    <property type="entry name" value="TRANSCRIPTIONAL REGULATORY PROTEIN"/>
    <property type="match status" value="1"/>
</dbReference>
<dbReference type="InterPro" id="IPR027417">
    <property type="entry name" value="P-loop_NTPase"/>
</dbReference>
<dbReference type="InterPro" id="IPR009057">
    <property type="entry name" value="Homeodomain-like_sf"/>
</dbReference>
<dbReference type="SMART" id="SM00382">
    <property type="entry name" value="AAA"/>
    <property type="match status" value="1"/>
</dbReference>
<sequence>MENTREIQEVKNRFGIIGNAPALNYALSVAIQVAPTDLTVLITGESGSGKESFSKIIHGLSNRKRGPFIAINCGAIPEGTIDSELFGHLKGSFTGAVDDRKGYFETTNNGTIFLDEIGEMPLGTQARLLRVLENGEYIPVGSSTVRKTDVRVVAATNVDLLNAVENGKFREDLYYRLNTVPIKVPPLRDRGFDIELLFLKFTTDFAEKNRIEPVNLTEEARVMLRAFRFPGNIRQLKNIAEQITLLEPERPIGPNVLSKYLPKEQSSGLPALFNLKETQDFSEREILYKVLFEMKKDVTDLKKLVYSLMSGNAVDKDTVHPDFFQELSAEPPVLYSRQEEEYHSPFAQTTLKIDDIQRNTEDIEDITHETDEDNLSLEKNEKEMIIKALRKNNFKRKYAAQSLGISERTLYRKIKQYDITDEKP</sequence>
<dbReference type="GO" id="GO:0006355">
    <property type="term" value="P:regulation of DNA-templated transcription"/>
    <property type="evidence" value="ECO:0007669"/>
    <property type="project" value="InterPro"/>
</dbReference>
<evidence type="ECO:0000256" key="3">
    <source>
        <dbReference type="ARBA" id="ARBA00023015"/>
    </source>
</evidence>
<evidence type="ECO:0000259" key="5">
    <source>
        <dbReference type="PROSITE" id="PS50045"/>
    </source>
</evidence>
<dbReference type="InterPro" id="IPR025944">
    <property type="entry name" value="Sigma_54_int_dom_CS"/>
</dbReference>
<gene>
    <name evidence="6" type="ordered locus">Lbys_1148</name>
</gene>
<feature type="domain" description="Sigma-54 factor interaction" evidence="5">
    <location>
        <begin position="16"/>
        <end position="245"/>
    </location>
</feature>
<dbReference type="FunFam" id="3.40.50.300:FF:000006">
    <property type="entry name" value="DNA-binding transcriptional regulator NtrC"/>
    <property type="match status" value="1"/>
</dbReference>
<dbReference type="GO" id="GO:0005524">
    <property type="term" value="F:ATP binding"/>
    <property type="evidence" value="ECO:0007669"/>
    <property type="project" value="UniProtKB-KW"/>
</dbReference>
<dbReference type="Pfam" id="PF00158">
    <property type="entry name" value="Sigma54_activat"/>
    <property type="match status" value="1"/>
</dbReference>
<dbReference type="InterPro" id="IPR003593">
    <property type="entry name" value="AAA+_ATPase"/>
</dbReference>
<dbReference type="Proteomes" id="UP000007435">
    <property type="component" value="Chromosome"/>
</dbReference>
<keyword evidence="1" id="KW-0547">Nucleotide-binding</keyword>
<dbReference type="Pfam" id="PF02954">
    <property type="entry name" value="HTH_8"/>
    <property type="match status" value="1"/>
</dbReference>
<dbReference type="Gene3D" id="1.10.8.60">
    <property type="match status" value="1"/>
</dbReference>
<dbReference type="Gene3D" id="3.40.50.300">
    <property type="entry name" value="P-loop containing nucleotide triphosphate hydrolases"/>
    <property type="match status" value="1"/>
</dbReference>
<dbReference type="AlphaFoldDB" id="E4RTL3"/>
<dbReference type="PROSITE" id="PS50045">
    <property type="entry name" value="SIGMA54_INTERACT_4"/>
    <property type="match status" value="1"/>
</dbReference>
<dbReference type="InterPro" id="IPR002078">
    <property type="entry name" value="Sigma_54_int"/>
</dbReference>
<dbReference type="InterPro" id="IPR002197">
    <property type="entry name" value="HTH_Fis"/>
</dbReference>
<dbReference type="eggNOG" id="COG2204">
    <property type="taxonomic scope" value="Bacteria"/>
</dbReference>
<dbReference type="CDD" id="cd00009">
    <property type="entry name" value="AAA"/>
    <property type="match status" value="1"/>
</dbReference>
<dbReference type="PROSITE" id="PS00675">
    <property type="entry name" value="SIGMA54_INTERACT_1"/>
    <property type="match status" value="1"/>
</dbReference>
<dbReference type="Gene3D" id="1.10.10.60">
    <property type="entry name" value="Homeodomain-like"/>
    <property type="match status" value="1"/>
</dbReference>
<dbReference type="PROSITE" id="PS00688">
    <property type="entry name" value="SIGMA54_INTERACT_3"/>
    <property type="match status" value="1"/>
</dbReference>
<dbReference type="STRING" id="649349.Lbys_1148"/>
<evidence type="ECO:0000256" key="1">
    <source>
        <dbReference type="ARBA" id="ARBA00022741"/>
    </source>
</evidence>
<name>E4RTL3_LEAB4</name>
<dbReference type="SUPFAM" id="SSF52540">
    <property type="entry name" value="P-loop containing nucleoside triphosphate hydrolases"/>
    <property type="match status" value="1"/>
</dbReference>
<reference key="1">
    <citation type="submission" date="2010-11" db="EMBL/GenBank/DDBJ databases">
        <title>The complete genome of Leadbetterella byssophila DSM 17132.</title>
        <authorList>
            <consortium name="US DOE Joint Genome Institute (JGI-PGF)"/>
            <person name="Lucas S."/>
            <person name="Copeland A."/>
            <person name="Lapidus A."/>
            <person name="Glavina del Rio T."/>
            <person name="Dalin E."/>
            <person name="Tice H."/>
            <person name="Bruce D."/>
            <person name="Goodwin L."/>
            <person name="Pitluck S."/>
            <person name="Kyrpides N."/>
            <person name="Mavromatis K."/>
            <person name="Ivanova N."/>
            <person name="Teshima H."/>
            <person name="Brettin T."/>
            <person name="Detter J.C."/>
            <person name="Han C."/>
            <person name="Tapia R."/>
            <person name="Land M."/>
            <person name="Hauser L."/>
            <person name="Markowitz V."/>
            <person name="Cheng J.-F."/>
            <person name="Hugenholtz P."/>
            <person name="Woyke T."/>
            <person name="Wu D."/>
            <person name="Tindall B."/>
            <person name="Pomrenke H.G."/>
            <person name="Brambilla E."/>
            <person name="Klenk H.-P."/>
            <person name="Eisen J.A."/>
        </authorList>
    </citation>
    <scope>NUCLEOTIDE SEQUENCE [LARGE SCALE GENOMIC DNA]</scope>
    <source>
        <strain>DSM 17132</strain>
    </source>
</reference>
<evidence type="ECO:0000313" key="6">
    <source>
        <dbReference type="EMBL" id="ADQ16870.1"/>
    </source>
</evidence>
<proteinExistence type="predicted"/>
<keyword evidence="2" id="KW-0067">ATP-binding</keyword>
<organism evidence="6 7">
    <name type="scientific">Leadbetterella byssophila (strain DSM 17132 / JCM 16389 / KACC 11308 / NBRC 106382 / 4M15)</name>
    <dbReference type="NCBI Taxonomy" id="649349"/>
    <lineage>
        <taxon>Bacteria</taxon>
        <taxon>Pseudomonadati</taxon>
        <taxon>Bacteroidota</taxon>
        <taxon>Cytophagia</taxon>
        <taxon>Cytophagales</taxon>
        <taxon>Leadbetterellaceae</taxon>
        <taxon>Leadbetterella</taxon>
    </lineage>
</organism>
<dbReference type="HOGENOM" id="CLU_000445_119_0_10"/>
<dbReference type="PRINTS" id="PR01590">
    <property type="entry name" value="HTHFIS"/>
</dbReference>
<dbReference type="InterPro" id="IPR058031">
    <property type="entry name" value="AAA_lid_NorR"/>
</dbReference>
<dbReference type="RefSeq" id="WP_013407920.1">
    <property type="nucleotide sequence ID" value="NC_014655.1"/>
</dbReference>
<keyword evidence="4" id="KW-0804">Transcription</keyword>
<reference evidence="6 7" key="2">
    <citation type="journal article" date="2011" name="Stand. Genomic Sci.">
        <title>Complete genome sequence of Leadbetterella byssophila type strain (4M15).</title>
        <authorList>
            <person name="Abt B."/>
            <person name="Teshima H."/>
            <person name="Lucas S."/>
            <person name="Lapidus A."/>
            <person name="Del Rio T.G."/>
            <person name="Nolan M."/>
            <person name="Tice H."/>
            <person name="Cheng J.F."/>
            <person name="Pitluck S."/>
            <person name="Liolios K."/>
            <person name="Pagani I."/>
            <person name="Ivanova N."/>
            <person name="Mavromatis K."/>
            <person name="Pati A."/>
            <person name="Tapia R."/>
            <person name="Han C."/>
            <person name="Goodwin L."/>
            <person name="Chen A."/>
            <person name="Palaniappan K."/>
            <person name="Land M."/>
            <person name="Hauser L."/>
            <person name="Chang Y.J."/>
            <person name="Jeffries C.D."/>
            <person name="Rohde M."/>
            <person name="Goker M."/>
            <person name="Tindall B.J."/>
            <person name="Detter J.C."/>
            <person name="Woyke T."/>
            <person name="Bristow J."/>
            <person name="Eisen J.A."/>
            <person name="Markowitz V."/>
            <person name="Hugenholtz P."/>
            <person name="Klenk H.P."/>
            <person name="Kyrpides N.C."/>
        </authorList>
    </citation>
    <scope>NUCLEOTIDE SEQUENCE [LARGE SCALE GENOMIC DNA]</scope>
    <source>
        <strain evidence="7">DSM 17132 / JCM 16389 / KACC 11308 / NBRC 106382 / 4M15</strain>
    </source>
</reference>
<dbReference type="GO" id="GO:0043565">
    <property type="term" value="F:sequence-specific DNA binding"/>
    <property type="evidence" value="ECO:0007669"/>
    <property type="project" value="InterPro"/>
</dbReference>
<protein>
    <submittedName>
        <fullName evidence="6">Transcriptional regulator</fullName>
    </submittedName>
</protein>
<dbReference type="PANTHER" id="PTHR32071:SF121">
    <property type="entry name" value="SIGMA L-DEPENDENT TRANSCRIPTIONAL REGULATOR YQIR-RELATED"/>
    <property type="match status" value="1"/>
</dbReference>
<dbReference type="EMBL" id="CP002305">
    <property type="protein sequence ID" value="ADQ16870.1"/>
    <property type="molecule type" value="Genomic_DNA"/>
</dbReference>
<keyword evidence="3" id="KW-0805">Transcription regulation</keyword>
<dbReference type="OrthoDB" id="9782110at2"/>
<evidence type="ECO:0000256" key="2">
    <source>
        <dbReference type="ARBA" id="ARBA00022840"/>
    </source>
</evidence>
<keyword evidence="7" id="KW-1185">Reference proteome</keyword>
<evidence type="ECO:0000256" key="4">
    <source>
        <dbReference type="ARBA" id="ARBA00023163"/>
    </source>
</evidence>
<dbReference type="KEGG" id="lby:Lbys_1148"/>
<dbReference type="SUPFAM" id="SSF46689">
    <property type="entry name" value="Homeodomain-like"/>
    <property type="match status" value="1"/>
</dbReference>
<dbReference type="InterPro" id="IPR025662">
    <property type="entry name" value="Sigma_54_int_dom_ATP-bd_1"/>
</dbReference>